<dbReference type="AlphaFoldDB" id="A0A4Y9IR03"/>
<evidence type="ECO:0000313" key="1">
    <source>
        <dbReference type="EMBL" id="TFU90762.1"/>
    </source>
</evidence>
<accession>A0A4Y9IR03</accession>
<dbReference type="RefSeq" id="WP_135103795.1">
    <property type="nucleotide sequence ID" value="NZ_JADGKW010000001.1"/>
</dbReference>
<name>A0A4Y9IR03_9BACT</name>
<organism evidence="1 2">
    <name type="scientific">Dysgonomonas mossii</name>
    <dbReference type="NCBI Taxonomy" id="163665"/>
    <lineage>
        <taxon>Bacteria</taxon>
        <taxon>Pseudomonadati</taxon>
        <taxon>Bacteroidota</taxon>
        <taxon>Bacteroidia</taxon>
        <taxon>Bacteroidales</taxon>
        <taxon>Dysgonomonadaceae</taxon>
        <taxon>Dysgonomonas</taxon>
    </lineage>
</organism>
<reference evidence="1 2" key="1">
    <citation type="submission" date="2019-03" db="EMBL/GenBank/DDBJ databases">
        <title>Diversity of the mouse oral microbiome.</title>
        <authorList>
            <person name="Joseph S."/>
            <person name="Aduse-Opoku J."/>
            <person name="Curtis M."/>
            <person name="Wade W."/>
            <person name="Hashim A."/>
        </authorList>
    </citation>
    <scope>NUCLEOTIDE SEQUENCE [LARGE SCALE GENOMIC DNA]</scope>
    <source>
        <strain evidence="1 2">P11</strain>
    </source>
</reference>
<evidence type="ECO:0000313" key="2">
    <source>
        <dbReference type="Proteomes" id="UP000298285"/>
    </source>
</evidence>
<dbReference type="Pfam" id="PF11013">
    <property type="entry name" value="DUF2851"/>
    <property type="match status" value="1"/>
</dbReference>
<protein>
    <submittedName>
        <fullName evidence="1">DUF2851 family protein</fullName>
    </submittedName>
</protein>
<dbReference type="EMBL" id="SPPK01000001">
    <property type="protein sequence ID" value="TFU90762.1"/>
    <property type="molecule type" value="Genomic_DNA"/>
</dbReference>
<dbReference type="Proteomes" id="UP000298285">
    <property type="component" value="Unassembled WGS sequence"/>
</dbReference>
<dbReference type="OrthoDB" id="1005072at2"/>
<comment type="caution">
    <text evidence="1">The sequence shown here is derived from an EMBL/GenBank/DDBJ whole genome shotgun (WGS) entry which is preliminary data.</text>
</comment>
<sequence length="421" mass="48887">MEDILHYIWKFKLYQKELKTTDGRQIEVLDVGLPNTNEGPDYFNAKIKIDGELWAGNIEIHTSSDQWKAHNHHKNKSYNSVILHVVEKANCEVFNELGQSVIQCEITYPQHIKENYDFLIHSNTDIPCRNYIGNVPPFHLNSWMNTLLIERLERKANHIESLLKSFQNSWEDAFYVLLTRNFGFGLNSDSFERLALSLPLRCIQKQGDNIIQIEALLFGQAGMLDNVKVQDDYFSLLKKEYEFLKNKYDLKPLDSYIFKSMRSRPTAFPQIRIAQLASLLHSSHGLFSKITACDDIGRIRLMFHVNVSEYWQTHYAFGVTSERKSKYLGDSSLDILLINTVAPILFIYGKSIDNETLCERALKFLEMLKPEQNSITKLFAKLKMPLNSAADSQAMIQLKREYCELRKCLFCRIGHQLLVEK</sequence>
<proteinExistence type="predicted"/>
<dbReference type="InterPro" id="IPR021272">
    <property type="entry name" value="DUF2851"/>
</dbReference>
<gene>
    <name evidence="1" type="ORF">E4T88_01940</name>
</gene>